<organism evidence="10">
    <name type="scientific">Leptotrichia alba</name>
    <dbReference type="NCBI Taxonomy" id="3239304"/>
    <lineage>
        <taxon>Bacteria</taxon>
        <taxon>Fusobacteriati</taxon>
        <taxon>Fusobacteriota</taxon>
        <taxon>Fusobacteriia</taxon>
        <taxon>Fusobacteriales</taxon>
        <taxon>Leptotrichiaceae</taxon>
        <taxon>Leptotrichia</taxon>
    </lineage>
</organism>
<keyword evidence="8" id="KW-1133">Transmembrane helix</keyword>
<dbReference type="SUPFAM" id="SSF52096">
    <property type="entry name" value="ClpP/crotonase"/>
    <property type="match status" value="2"/>
</dbReference>
<dbReference type="PANTHER" id="PTHR33209">
    <property type="entry name" value="PROTEASE 4"/>
    <property type="match status" value="1"/>
</dbReference>
<keyword evidence="6 8" id="KW-0472">Membrane</keyword>
<dbReference type="GO" id="GO:0008236">
    <property type="term" value="F:serine-type peptidase activity"/>
    <property type="evidence" value="ECO:0007669"/>
    <property type="project" value="UniProtKB-KW"/>
</dbReference>
<evidence type="ECO:0000256" key="6">
    <source>
        <dbReference type="ARBA" id="ARBA00023136"/>
    </source>
</evidence>
<dbReference type="GO" id="GO:0016020">
    <property type="term" value="C:membrane"/>
    <property type="evidence" value="ECO:0007669"/>
    <property type="project" value="UniProtKB-SubCell"/>
</dbReference>
<dbReference type="NCBIfam" id="TIGR00706">
    <property type="entry name" value="SppA_dom"/>
    <property type="match status" value="1"/>
</dbReference>
<feature type="transmembrane region" description="Helical" evidence="8">
    <location>
        <begin position="21"/>
        <end position="43"/>
    </location>
</feature>
<evidence type="ECO:0000256" key="7">
    <source>
        <dbReference type="PIRSR" id="PIRSR001217-1"/>
    </source>
</evidence>
<comment type="subcellular location">
    <subcellularLocation>
        <location evidence="1">Membrane</location>
    </subcellularLocation>
</comment>
<dbReference type="GO" id="GO:0006465">
    <property type="term" value="P:signal peptide processing"/>
    <property type="evidence" value="ECO:0007669"/>
    <property type="project" value="InterPro"/>
</dbReference>
<name>A0AB39V2Q9_9FUSO</name>
<dbReference type="InterPro" id="IPR047272">
    <property type="entry name" value="S49_SppA_C"/>
</dbReference>
<dbReference type="InterPro" id="IPR047217">
    <property type="entry name" value="S49_SppA_67K_type_N"/>
</dbReference>
<feature type="domain" description="Peptidase S49" evidence="9">
    <location>
        <begin position="371"/>
        <end position="520"/>
    </location>
</feature>
<evidence type="ECO:0000256" key="3">
    <source>
        <dbReference type="ARBA" id="ARBA00022670"/>
    </source>
</evidence>
<dbReference type="PIRSF" id="PIRSF001217">
    <property type="entry name" value="Protease_4_SppA"/>
    <property type="match status" value="1"/>
</dbReference>
<proteinExistence type="inferred from homology"/>
<comment type="similarity">
    <text evidence="2">Belongs to the peptidase S49 family.</text>
</comment>
<evidence type="ECO:0000256" key="8">
    <source>
        <dbReference type="SAM" id="Phobius"/>
    </source>
</evidence>
<dbReference type="RefSeq" id="WP_369715507.1">
    <property type="nucleotide sequence ID" value="NZ_CP165647.1"/>
</dbReference>
<dbReference type="Pfam" id="PF01343">
    <property type="entry name" value="Peptidase_S49"/>
    <property type="match status" value="2"/>
</dbReference>
<keyword evidence="4" id="KW-0378">Hydrolase</keyword>
<keyword evidence="3" id="KW-0645">Protease</keyword>
<dbReference type="KEGG" id="lala:AB8B28_09615"/>
<dbReference type="CDD" id="cd07018">
    <property type="entry name" value="S49_SppA_67K_type"/>
    <property type="match status" value="1"/>
</dbReference>
<dbReference type="Gene3D" id="3.40.1750.10">
    <property type="entry name" value="peptide peptidase (sppa) like domain"/>
    <property type="match status" value="1"/>
</dbReference>
<feature type="domain" description="Peptidase S49" evidence="9">
    <location>
        <begin position="124"/>
        <end position="277"/>
    </location>
</feature>
<dbReference type="EMBL" id="CP165647">
    <property type="protein sequence ID" value="XDU61900.1"/>
    <property type="molecule type" value="Genomic_DNA"/>
</dbReference>
<dbReference type="InterPro" id="IPR004634">
    <property type="entry name" value="Pept_S49_pIV"/>
</dbReference>
<evidence type="ECO:0000256" key="5">
    <source>
        <dbReference type="ARBA" id="ARBA00022825"/>
    </source>
</evidence>
<sequence length="591" mass="66844">MKFLDFLKKFLIFTLKEIYSFFLKMSLFIFIIFIIGIAAIAIFNFKDKPEKSYEYILFNVSNVSEDKILGSNFLSDEKLSYMDILNSLDDIKNNNQVKGVIIALDTIDLSSAKIEELTKKFEELKANNKKIYAFGAYITNANYKLASIANEVVMVPSSSASLDLTGYHYSDLYYKGLFDKLGVNMEVVRIGNYKSYGEEYVGNDMTPELRSELTRILENRYNKFITDVSKNRKVDKNVLNSDIVNGNITSLTPFSARDKGLVDKLEQFSTLTERLNISENNIADITDYYQKRVQYEKTGNSRNGTIAVIYAEGSILYDADGITEGTITPDNILQKIEKAMQTKNLKGIVFRVNSGGGSALASEVIYQELTKLKIPIYVSMADTTASGGYYISMAGKKVFANNATITGSIGVVSMLPKLYNTQDKYGVHSNSISKGKYSDINDSFAPLSEESRAKISQSMQETYNEFKSRVSKNRKIDENVLESYAQGRIWLGDEAKDIKLVDGIASLDEVIKIMAKDLKLHKNYAVENIYLEQDLSQKLKTLLNMIVAKVDLSAQLQKNIPQAKKAFNEYDFAMQNQNKPLYYLTYKLNLY</sequence>
<feature type="active site" description="Nucleophile" evidence="7">
    <location>
        <position position="386"/>
    </location>
</feature>
<dbReference type="Gene3D" id="3.90.226.10">
    <property type="entry name" value="2-enoyl-CoA Hydratase, Chain A, domain 1"/>
    <property type="match status" value="2"/>
</dbReference>
<evidence type="ECO:0000256" key="1">
    <source>
        <dbReference type="ARBA" id="ARBA00004370"/>
    </source>
</evidence>
<evidence type="ECO:0000313" key="10">
    <source>
        <dbReference type="EMBL" id="XDU61900.1"/>
    </source>
</evidence>
<evidence type="ECO:0000256" key="2">
    <source>
        <dbReference type="ARBA" id="ARBA00008683"/>
    </source>
</evidence>
<gene>
    <name evidence="10" type="primary">sppA</name>
    <name evidence="10" type="ORF">AB8B28_09615</name>
</gene>
<keyword evidence="5" id="KW-0720">Serine protease</keyword>
<accession>A0AB39V2Q9</accession>
<protein>
    <submittedName>
        <fullName evidence="10">Signal peptide peptidase SppA</fullName>
    </submittedName>
</protein>
<evidence type="ECO:0000256" key="4">
    <source>
        <dbReference type="ARBA" id="ARBA00022801"/>
    </source>
</evidence>
<dbReference type="InterPro" id="IPR004635">
    <property type="entry name" value="Pept_S49_SppA"/>
</dbReference>
<dbReference type="Gene3D" id="6.20.330.10">
    <property type="match status" value="1"/>
</dbReference>
<dbReference type="CDD" id="cd07023">
    <property type="entry name" value="S49_Sppa_N_C"/>
    <property type="match status" value="1"/>
</dbReference>
<keyword evidence="8" id="KW-0812">Transmembrane</keyword>
<feature type="active site" description="Proton donor/acceptor" evidence="7">
    <location>
        <position position="194"/>
    </location>
</feature>
<reference evidence="10" key="1">
    <citation type="submission" date="2024-07" db="EMBL/GenBank/DDBJ databases">
        <authorList>
            <person name="Li X.-J."/>
            <person name="Wang X."/>
        </authorList>
    </citation>
    <scope>NUCLEOTIDE SEQUENCE</scope>
    <source>
        <strain evidence="10">HSP-536</strain>
    </source>
</reference>
<dbReference type="InterPro" id="IPR002142">
    <property type="entry name" value="Peptidase_S49"/>
</dbReference>
<dbReference type="PANTHER" id="PTHR33209:SF1">
    <property type="entry name" value="PEPTIDASE S49 DOMAIN-CONTAINING PROTEIN"/>
    <property type="match status" value="1"/>
</dbReference>
<dbReference type="AlphaFoldDB" id="A0AB39V2Q9"/>
<evidence type="ECO:0000259" key="9">
    <source>
        <dbReference type="Pfam" id="PF01343"/>
    </source>
</evidence>
<dbReference type="InterPro" id="IPR029045">
    <property type="entry name" value="ClpP/crotonase-like_dom_sf"/>
</dbReference>